<dbReference type="Pfam" id="PF01381">
    <property type="entry name" value="HTH_3"/>
    <property type="match status" value="1"/>
</dbReference>
<name>A0A173GDT4_9CAUD</name>
<dbReference type="NCBIfam" id="TIGR02607">
    <property type="entry name" value="antidote_HigA"/>
    <property type="match status" value="1"/>
</dbReference>
<dbReference type="PROSITE" id="PS50943">
    <property type="entry name" value="HTH_CROC1"/>
    <property type="match status" value="1"/>
</dbReference>
<organism evidence="3 4">
    <name type="scientific">Erwinia phage vB_EamM_Simmy50</name>
    <dbReference type="NCBI Taxonomy" id="1815988"/>
    <lineage>
        <taxon>Viruses</taxon>
        <taxon>Duplodnaviria</taxon>
        <taxon>Heunggongvirae</taxon>
        <taxon>Uroviricota</taxon>
        <taxon>Caudoviricetes</taxon>
        <taxon>Chimalliviridae</taxon>
        <taxon>Agricanvirus</taxon>
        <taxon>Agricanvirus simmy50</taxon>
    </lineage>
</organism>
<dbReference type="CDD" id="cd00093">
    <property type="entry name" value="HTH_XRE"/>
    <property type="match status" value="1"/>
</dbReference>
<dbReference type="Gene3D" id="1.10.260.40">
    <property type="entry name" value="lambda repressor-like DNA-binding domains"/>
    <property type="match status" value="1"/>
</dbReference>
<gene>
    <name evidence="3" type="ORF">SIMMY50_97</name>
</gene>
<proteinExistence type="predicted"/>
<feature type="domain" description="HTH cro/C1-type" evidence="2">
    <location>
        <begin position="23"/>
        <end position="75"/>
    </location>
</feature>
<keyword evidence="4" id="KW-1185">Reference proteome</keyword>
<dbReference type="GO" id="GO:0003677">
    <property type="term" value="F:DNA binding"/>
    <property type="evidence" value="ECO:0007669"/>
    <property type="project" value="UniProtKB-KW"/>
</dbReference>
<evidence type="ECO:0000256" key="1">
    <source>
        <dbReference type="ARBA" id="ARBA00023125"/>
    </source>
</evidence>
<dbReference type="InterPro" id="IPR010982">
    <property type="entry name" value="Lambda_DNA-bd_dom_sf"/>
</dbReference>
<dbReference type="InterPro" id="IPR001387">
    <property type="entry name" value="Cro/C1-type_HTH"/>
</dbReference>
<reference evidence="4" key="1">
    <citation type="submission" date="2016-03" db="EMBL/GenBank/DDBJ databases">
        <authorList>
            <person name="Sharma R."/>
            <person name="Simister A.R."/>
            <person name="Berg J.A."/>
            <person name="Jensen G.L."/>
            <person name="Keele B.R."/>
            <person name="Ward M.E.H."/>
            <person name="Breakwell D.P."/>
            <person name="Hope S."/>
            <person name="Grose J.H."/>
        </authorList>
    </citation>
    <scope>NUCLEOTIDE SEQUENCE [LARGE SCALE GENOMIC DNA]</scope>
</reference>
<dbReference type="PANTHER" id="PTHR36924:SF1">
    <property type="entry name" value="ANTITOXIN HIGA-1"/>
    <property type="match status" value="1"/>
</dbReference>
<protein>
    <submittedName>
        <fullName evidence="3">Putative transcriptional regulator</fullName>
    </submittedName>
</protein>
<dbReference type="PANTHER" id="PTHR36924">
    <property type="entry name" value="ANTITOXIN HIGA-1"/>
    <property type="match status" value="1"/>
</dbReference>
<dbReference type="InterPro" id="IPR013430">
    <property type="entry name" value="Toxin_antidote_HigA"/>
</dbReference>
<evidence type="ECO:0000313" key="4">
    <source>
        <dbReference type="Proteomes" id="UP000222975"/>
    </source>
</evidence>
<dbReference type="SUPFAM" id="SSF47413">
    <property type="entry name" value="lambda repressor-like DNA-binding domains"/>
    <property type="match status" value="1"/>
</dbReference>
<accession>A0A173GDT4</accession>
<dbReference type="EMBL" id="KU886223">
    <property type="protein sequence ID" value="ANH51559.1"/>
    <property type="molecule type" value="Genomic_DNA"/>
</dbReference>
<evidence type="ECO:0000259" key="2">
    <source>
        <dbReference type="PROSITE" id="PS50943"/>
    </source>
</evidence>
<dbReference type="SMART" id="SM00530">
    <property type="entry name" value="HTH_XRE"/>
    <property type="match status" value="1"/>
</dbReference>
<dbReference type="Proteomes" id="UP000222975">
    <property type="component" value="Segment"/>
</dbReference>
<sequence length="96" mass="10913">MGKVKEILYGRRGSTAGEILKLEYMEPLNLTVDETAKKLKVAKSTISRIINGRCRLSKPLATKLAKAFATTPEYWMNFADNCTNPYPNLRAKGWYR</sequence>
<evidence type="ECO:0000313" key="3">
    <source>
        <dbReference type="EMBL" id="ANH51559.1"/>
    </source>
</evidence>
<keyword evidence="1" id="KW-0238">DNA-binding</keyword>